<dbReference type="Pfam" id="PF13723">
    <property type="entry name" value="Ketoacyl-synt_2"/>
    <property type="match status" value="1"/>
</dbReference>
<dbReference type="AlphaFoldDB" id="A0AAP4TZ49"/>
<dbReference type="Proteomes" id="UP001170481">
    <property type="component" value="Unassembled WGS sequence"/>
</dbReference>
<evidence type="ECO:0000259" key="1">
    <source>
        <dbReference type="Pfam" id="PF13723"/>
    </source>
</evidence>
<accession>A0AAP4TZ49</accession>
<dbReference type="EMBL" id="JAUORK010000019">
    <property type="protein sequence ID" value="MDO6673067.1"/>
    <property type="molecule type" value="Genomic_DNA"/>
</dbReference>
<evidence type="ECO:0000313" key="2">
    <source>
        <dbReference type="EMBL" id="MDO6673067.1"/>
    </source>
</evidence>
<gene>
    <name evidence="2" type="ORF">Q4535_13200</name>
</gene>
<comment type="caution">
    <text evidence="2">The sequence shown here is derived from an EMBL/GenBank/DDBJ whole genome shotgun (WGS) entry which is preliminary data.</text>
</comment>
<proteinExistence type="predicted"/>
<organism evidence="2 3">
    <name type="scientific">Cobetia amphilecti</name>
    <dbReference type="NCBI Taxonomy" id="1055104"/>
    <lineage>
        <taxon>Bacteria</taxon>
        <taxon>Pseudomonadati</taxon>
        <taxon>Pseudomonadota</taxon>
        <taxon>Gammaproteobacteria</taxon>
        <taxon>Oceanospirillales</taxon>
        <taxon>Halomonadaceae</taxon>
        <taxon>Cobetia</taxon>
    </lineage>
</organism>
<dbReference type="InterPro" id="IPR014030">
    <property type="entry name" value="Ketoacyl_synth_N"/>
</dbReference>
<evidence type="ECO:0000313" key="3">
    <source>
        <dbReference type="Proteomes" id="UP001170481"/>
    </source>
</evidence>
<feature type="domain" description="Beta-ketoacyl synthase-like N-terminal" evidence="1">
    <location>
        <begin position="6"/>
        <end position="223"/>
    </location>
</feature>
<name>A0AAP4TZ49_9GAMM</name>
<sequence>MRLTDWRAWQASATRTAHDSRVDITPTPRAEQVPAMQRRRLSPVGQACCKLLFALDPDADLPIIHASRHGDTGKILALLDAATQSDEALSPARFSLSVHNAVLGMYSITGKSHQPLEALAACGNEFEALMSEALGYLSEREDVIVLFSDIAAPEAFLHHGDYPACASAVALRLSRRSEDDSAWTLSATPGESLTDSAPTPLEVIAWLEQAGAETLVCRRHHWQLSRAHAASPTPPAD</sequence>
<dbReference type="RefSeq" id="WP_303594714.1">
    <property type="nucleotide sequence ID" value="NZ_JAUORK010000019.1"/>
</dbReference>
<protein>
    <submittedName>
        <fullName evidence="2">Beta-ketoacyl synthase chain length factor</fullName>
    </submittedName>
</protein>
<reference evidence="2" key="1">
    <citation type="submission" date="2023-07" db="EMBL/GenBank/DDBJ databases">
        <title>Genome content predicts the carbon catabolic preferences of heterotrophic bacteria.</title>
        <authorList>
            <person name="Gralka M."/>
        </authorList>
    </citation>
    <scope>NUCLEOTIDE SEQUENCE</scope>
    <source>
        <strain evidence="2">C2R13</strain>
    </source>
</reference>